<protein>
    <submittedName>
        <fullName evidence="2">Subfamily A1A unassigned peptidase (A01 family)</fullName>
    </submittedName>
</protein>
<proteinExistence type="predicted"/>
<sequence>MNVEHNQPSAIYFMIEQDLITRPVYSLYLEEAPNKKVGEEITFGSRMDKVIVPNSAVAVDMLPGGQTMIKMTSISINGDVFCMNGIVPYTVEVDSGVPAVYSPKVLTDVINAIIRS</sequence>
<evidence type="ECO:0000313" key="3">
    <source>
        <dbReference type="Proteomes" id="UP001165289"/>
    </source>
</evidence>
<dbReference type="SUPFAM" id="SSF50630">
    <property type="entry name" value="Acid proteases"/>
    <property type="match status" value="1"/>
</dbReference>
<dbReference type="PROSITE" id="PS51767">
    <property type="entry name" value="PEPTIDASE_A1"/>
    <property type="match status" value="1"/>
</dbReference>
<accession>A0AAV7JVE0</accession>
<organism evidence="2 3">
    <name type="scientific">Oopsacas minuta</name>
    <dbReference type="NCBI Taxonomy" id="111878"/>
    <lineage>
        <taxon>Eukaryota</taxon>
        <taxon>Metazoa</taxon>
        <taxon>Porifera</taxon>
        <taxon>Hexactinellida</taxon>
        <taxon>Hexasterophora</taxon>
        <taxon>Lyssacinosida</taxon>
        <taxon>Leucopsacidae</taxon>
        <taxon>Oopsacas</taxon>
    </lineage>
</organism>
<dbReference type="EMBL" id="JAKMXF010000299">
    <property type="protein sequence ID" value="KAI6652370.1"/>
    <property type="molecule type" value="Genomic_DNA"/>
</dbReference>
<gene>
    <name evidence="2" type="ORF">LOD99_7384</name>
</gene>
<dbReference type="AlphaFoldDB" id="A0AAV7JVE0"/>
<reference evidence="2 3" key="1">
    <citation type="journal article" date="2023" name="BMC Biol.">
        <title>The compact genome of the sponge Oopsacas minuta (Hexactinellida) is lacking key metazoan core genes.</title>
        <authorList>
            <person name="Santini S."/>
            <person name="Schenkelaars Q."/>
            <person name="Jourda C."/>
            <person name="Duchesne M."/>
            <person name="Belahbib H."/>
            <person name="Rocher C."/>
            <person name="Selva M."/>
            <person name="Riesgo A."/>
            <person name="Vervoort M."/>
            <person name="Leys S.P."/>
            <person name="Kodjabachian L."/>
            <person name="Le Bivic A."/>
            <person name="Borchiellini C."/>
            <person name="Claverie J.M."/>
            <person name="Renard E."/>
        </authorList>
    </citation>
    <scope>NUCLEOTIDE SEQUENCE [LARGE SCALE GENOMIC DNA]</scope>
    <source>
        <strain evidence="2">SPO-2</strain>
    </source>
</reference>
<feature type="domain" description="Peptidase A1" evidence="1">
    <location>
        <begin position="1"/>
        <end position="116"/>
    </location>
</feature>
<name>A0AAV7JVE0_9METZ</name>
<dbReference type="Gene3D" id="2.40.70.10">
    <property type="entry name" value="Acid Proteases"/>
    <property type="match status" value="1"/>
</dbReference>
<dbReference type="InterPro" id="IPR033121">
    <property type="entry name" value="PEPTIDASE_A1"/>
</dbReference>
<dbReference type="Pfam" id="PF00026">
    <property type="entry name" value="Asp"/>
    <property type="match status" value="1"/>
</dbReference>
<evidence type="ECO:0000259" key="1">
    <source>
        <dbReference type="PROSITE" id="PS51767"/>
    </source>
</evidence>
<dbReference type="Proteomes" id="UP001165289">
    <property type="component" value="Unassembled WGS sequence"/>
</dbReference>
<keyword evidence="3" id="KW-1185">Reference proteome</keyword>
<evidence type="ECO:0000313" key="2">
    <source>
        <dbReference type="EMBL" id="KAI6652370.1"/>
    </source>
</evidence>
<dbReference type="InterPro" id="IPR021109">
    <property type="entry name" value="Peptidase_aspartic_dom_sf"/>
</dbReference>
<comment type="caution">
    <text evidence="2">The sequence shown here is derived from an EMBL/GenBank/DDBJ whole genome shotgun (WGS) entry which is preliminary data.</text>
</comment>